<evidence type="ECO:0000313" key="2">
    <source>
        <dbReference type="Proteomes" id="UP001145742"/>
    </source>
</evidence>
<reference evidence="1" key="1">
    <citation type="submission" date="2019-10" db="EMBL/GenBank/DDBJ databases">
        <authorList>
            <person name="Soares A.E.R."/>
            <person name="Aleixo A."/>
            <person name="Schneider P."/>
            <person name="Miyaki C.Y."/>
            <person name="Schneider M.P."/>
            <person name="Mello C."/>
            <person name="Vasconcelos A.T.R."/>
        </authorList>
    </citation>
    <scope>NUCLEOTIDE SEQUENCE</scope>
    <source>
        <tissue evidence="1">Muscle</tissue>
    </source>
</reference>
<sequence>MERGLEVLDNGKLNMSQQCPGSQEGQPCPGGIRHSIASQAREGIVPLCSALGQPHLEYCVQFGALHYKKDIKLLESIQGRAMEMVKGLEGKPYEEELRALGLFSLEKQRLRGDLIAVTTSS</sequence>
<accession>A0ABQ9CNG1</accession>
<keyword evidence="2" id="KW-1185">Reference proteome</keyword>
<dbReference type="PANTHER" id="PTHR33332">
    <property type="entry name" value="REVERSE TRANSCRIPTASE DOMAIN-CONTAINING PROTEIN"/>
    <property type="match status" value="1"/>
</dbReference>
<proteinExistence type="predicted"/>
<name>A0ABQ9CNG1_9PASS</name>
<evidence type="ECO:0000313" key="1">
    <source>
        <dbReference type="EMBL" id="KAJ7406082.1"/>
    </source>
</evidence>
<dbReference type="EMBL" id="WHWB01034678">
    <property type="protein sequence ID" value="KAJ7406082.1"/>
    <property type="molecule type" value="Genomic_DNA"/>
</dbReference>
<protein>
    <submittedName>
        <fullName evidence="1">Uncharacterized protein</fullName>
    </submittedName>
</protein>
<dbReference type="Proteomes" id="UP001145742">
    <property type="component" value="Unassembled WGS sequence"/>
</dbReference>
<comment type="caution">
    <text evidence="1">The sequence shown here is derived from an EMBL/GenBank/DDBJ whole genome shotgun (WGS) entry which is preliminary data.</text>
</comment>
<organism evidence="1 2">
    <name type="scientific">Willisornis vidua</name>
    <name type="common">Xingu scale-backed antbird</name>
    <dbReference type="NCBI Taxonomy" id="1566151"/>
    <lineage>
        <taxon>Eukaryota</taxon>
        <taxon>Metazoa</taxon>
        <taxon>Chordata</taxon>
        <taxon>Craniata</taxon>
        <taxon>Vertebrata</taxon>
        <taxon>Euteleostomi</taxon>
        <taxon>Archelosauria</taxon>
        <taxon>Archosauria</taxon>
        <taxon>Dinosauria</taxon>
        <taxon>Saurischia</taxon>
        <taxon>Theropoda</taxon>
        <taxon>Coelurosauria</taxon>
        <taxon>Aves</taxon>
        <taxon>Neognathae</taxon>
        <taxon>Neoaves</taxon>
        <taxon>Telluraves</taxon>
        <taxon>Australaves</taxon>
        <taxon>Passeriformes</taxon>
        <taxon>Thamnophilidae</taxon>
        <taxon>Willisornis</taxon>
    </lineage>
</organism>
<gene>
    <name evidence="1" type="ORF">WISP_136236</name>
</gene>